<evidence type="ECO:0000256" key="5">
    <source>
        <dbReference type="ARBA" id="ARBA00022500"/>
    </source>
</evidence>
<keyword evidence="9 10" id="KW-0472">Membrane</keyword>
<keyword evidence="12" id="KW-0282">Flagellum</keyword>
<evidence type="ECO:0000256" key="6">
    <source>
        <dbReference type="ARBA" id="ARBA00022692"/>
    </source>
</evidence>
<keyword evidence="7 10" id="KW-0283">Flagellar rotation</keyword>
<comment type="caution">
    <text evidence="12">The sequence shown here is derived from an EMBL/GenBank/DDBJ whole genome shotgun (WGS) entry which is preliminary data.</text>
</comment>
<evidence type="ECO:0000256" key="9">
    <source>
        <dbReference type="ARBA" id="ARBA00023136"/>
    </source>
</evidence>
<protein>
    <recommendedName>
        <fullName evidence="10">Flagellar protein FliL</fullName>
    </recommendedName>
</protein>
<proteinExistence type="inferred from homology"/>
<dbReference type="Proteomes" id="UP000782312">
    <property type="component" value="Unassembled WGS sequence"/>
</dbReference>
<dbReference type="Pfam" id="PF03748">
    <property type="entry name" value="FliL"/>
    <property type="match status" value="1"/>
</dbReference>
<feature type="transmembrane region" description="Helical" evidence="10">
    <location>
        <begin position="32"/>
        <end position="54"/>
    </location>
</feature>
<accession>A0A932MNQ1</accession>
<feature type="region of interest" description="Disordered" evidence="11">
    <location>
        <begin position="1"/>
        <end position="22"/>
    </location>
</feature>
<dbReference type="GO" id="GO:0006935">
    <property type="term" value="P:chemotaxis"/>
    <property type="evidence" value="ECO:0007669"/>
    <property type="project" value="UniProtKB-KW"/>
</dbReference>
<keyword evidence="5 10" id="KW-0145">Chemotaxis</keyword>
<evidence type="ECO:0000256" key="11">
    <source>
        <dbReference type="SAM" id="MobiDB-lite"/>
    </source>
</evidence>
<name>A0A932MNQ1_UNCTE</name>
<comment type="function">
    <text evidence="1 10">Controls the rotational direction of flagella during chemotaxis.</text>
</comment>
<organism evidence="12 13">
    <name type="scientific">Tectimicrobiota bacterium</name>
    <dbReference type="NCBI Taxonomy" id="2528274"/>
    <lineage>
        <taxon>Bacteria</taxon>
        <taxon>Pseudomonadati</taxon>
        <taxon>Nitrospinota/Tectimicrobiota group</taxon>
        <taxon>Candidatus Tectimicrobiota</taxon>
    </lineage>
</organism>
<evidence type="ECO:0000256" key="1">
    <source>
        <dbReference type="ARBA" id="ARBA00002254"/>
    </source>
</evidence>
<sequence length="181" mass="18758">MAKAPEAEEGAAEHAQEGEGAPAKGGGGLMKLIIIGAVALVVLGGGGFAGWWFFMRSPVPAAAKVDAHGKPGEPAAGGAGMAGPILPLAPFIVNLADPGGRRYLKATIELELDKKEGEGEFKGRLPEIKDQINSALSTKTSQQVLGGAGKQVLKEELTARLNTILKTAKVKNVFFTEFVVQ</sequence>
<dbReference type="AlphaFoldDB" id="A0A932MNQ1"/>
<keyword evidence="12" id="KW-0969">Cilium</keyword>
<evidence type="ECO:0000256" key="3">
    <source>
        <dbReference type="ARBA" id="ARBA00008281"/>
    </source>
</evidence>
<dbReference type="GO" id="GO:0009425">
    <property type="term" value="C:bacterial-type flagellum basal body"/>
    <property type="evidence" value="ECO:0007669"/>
    <property type="project" value="InterPro"/>
</dbReference>
<evidence type="ECO:0000256" key="4">
    <source>
        <dbReference type="ARBA" id="ARBA00022475"/>
    </source>
</evidence>
<gene>
    <name evidence="12" type="ORF">HYZ11_15270</name>
</gene>
<evidence type="ECO:0000313" key="13">
    <source>
        <dbReference type="Proteomes" id="UP000782312"/>
    </source>
</evidence>
<dbReference type="GO" id="GO:0071978">
    <property type="term" value="P:bacterial-type flagellum-dependent swarming motility"/>
    <property type="evidence" value="ECO:0007669"/>
    <property type="project" value="TreeGrafter"/>
</dbReference>
<dbReference type="PANTHER" id="PTHR35091">
    <property type="entry name" value="FLAGELLAR PROTEIN FLIL"/>
    <property type="match status" value="1"/>
</dbReference>
<reference evidence="12" key="1">
    <citation type="submission" date="2020-07" db="EMBL/GenBank/DDBJ databases">
        <title>Huge and variable diversity of episymbiotic CPR bacteria and DPANN archaea in groundwater ecosystems.</title>
        <authorList>
            <person name="He C.Y."/>
            <person name="Keren R."/>
            <person name="Whittaker M."/>
            <person name="Farag I.F."/>
            <person name="Doudna J."/>
            <person name="Cate J.H.D."/>
            <person name="Banfield J.F."/>
        </authorList>
    </citation>
    <scope>NUCLEOTIDE SEQUENCE</scope>
    <source>
        <strain evidence="12">NC_groundwater_763_Ag_S-0.2um_68_21</strain>
    </source>
</reference>
<evidence type="ECO:0000256" key="7">
    <source>
        <dbReference type="ARBA" id="ARBA00022779"/>
    </source>
</evidence>
<evidence type="ECO:0000256" key="8">
    <source>
        <dbReference type="ARBA" id="ARBA00022989"/>
    </source>
</evidence>
<comment type="subcellular location">
    <subcellularLocation>
        <location evidence="2">Cell membrane</location>
        <topology evidence="2">Single-pass membrane protein</topology>
    </subcellularLocation>
</comment>
<keyword evidence="8 10" id="KW-1133">Transmembrane helix</keyword>
<evidence type="ECO:0000313" key="12">
    <source>
        <dbReference type="EMBL" id="MBI3128965.1"/>
    </source>
</evidence>
<comment type="similarity">
    <text evidence="3 10">Belongs to the FliL family.</text>
</comment>
<feature type="transmembrane region" description="Helical" evidence="10">
    <location>
        <begin position="74"/>
        <end position="96"/>
    </location>
</feature>
<evidence type="ECO:0000256" key="2">
    <source>
        <dbReference type="ARBA" id="ARBA00004162"/>
    </source>
</evidence>
<dbReference type="PANTHER" id="PTHR35091:SF2">
    <property type="entry name" value="FLAGELLAR PROTEIN FLIL"/>
    <property type="match status" value="1"/>
</dbReference>
<dbReference type="GO" id="GO:0005886">
    <property type="term" value="C:plasma membrane"/>
    <property type="evidence" value="ECO:0007669"/>
    <property type="project" value="UniProtKB-SubCell"/>
</dbReference>
<keyword evidence="6 10" id="KW-0812">Transmembrane</keyword>
<keyword evidence="12" id="KW-0966">Cell projection</keyword>
<dbReference type="EMBL" id="JACPUR010000037">
    <property type="protein sequence ID" value="MBI3128965.1"/>
    <property type="molecule type" value="Genomic_DNA"/>
</dbReference>
<dbReference type="InterPro" id="IPR005503">
    <property type="entry name" value="FliL"/>
</dbReference>
<keyword evidence="4 10" id="KW-1003">Cell membrane</keyword>
<comment type="caution">
    <text evidence="10">Lacks conserved residue(s) required for the propagation of feature annotation.</text>
</comment>
<evidence type="ECO:0000256" key="10">
    <source>
        <dbReference type="RuleBase" id="RU364125"/>
    </source>
</evidence>